<evidence type="ECO:0000313" key="3">
    <source>
        <dbReference type="Proteomes" id="UP001187192"/>
    </source>
</evidence>
<comment type="caution">
    <text evidence="2">The sequence shown here is derived from an EMBL/GenBank/DDBJ whole genome shotgun (WGS) entry which is preliminary data.</text>
</comment>
<evidence type="ECO:0000256" key="1">
    <source>
        <dbReference type="SAM" id="MobiDB-lite"/>
    </source>
</evidence>
<reference evidence="2" key="1">
    <citation type="submission" date="2023-07" db="EMBL/GenBank/DDBJ databases">
        <title>draft genome sequence of fig (Ficus carica).</title>
        <authorList>
            <person name="Takahashi T."/>
            <person name="Nishimura K."/>
        </authorList>
    </citation>
    <scope>NUCLEOTIDE SEQUENCE</scope>
</reference>
<keyword evidence="3" id="KW-1185">Reference proteome</keyword>
<dbReference type="PANTHER" id="PTHR33240:SF15">
    <property type="entry name" value="GAG-PRO-LIKE PROTEIN"/>
    <property type="match status" value="1"/>
</dbReference>
<dbReference type="Proteomes" id="UP001187192">
    <property type="component" value="Unassembled WGS sequence"/>
</dbReference>
<dbReference type="PANTHER" id="PTHR33240">
    <property type="entry name" value="OS08G0508500 PROTEIN"/>
    <property type="match status" value="1"/>
</dbReference>
<gene>
    <name evidence="2" type="ORF">TIFTF001_026755</name>
</gene>
<organism evidence="2 3">
    <name type="scientific">Ficus carica</name>
    <name type="common">Common fig</name>
    <dbReference type="NCBI Taxonomy" id="3494"/>
    <lineage>
        <taxon>Eukaryota</taxon>
        <taxon>Viridiplantae</taxon>
        <taxon>Streptophyta</taxon>
        <taxon>Embryophyta</taxon>
        <taxon>Tracheophyta</taxon>
        <taxon>Spermatophyta</taxon>
        <taxon>Magnoliopsida</taxon>
        <taxon>eudicotyledons</taxon>
        <taxon>Gunneridae</taxon>
        <taxon>Pentapetalae</taxon>
        <taxon>rosids</taxon>
        <taxon>fabids</taxon>
        <taxon>Rosales</taxon>
        <taxon>Moraceae</taxon>
        <taxon>Ficeae</taxon>
        <taxon>Ficus</taxon>
    </lineage>
</organism>
<dbReference type="EMBL" id="BTGU01000071">
    <property type="protein sequence ID" value="GMN57654.1"/>
    <property type="molecule type" value="Genomic_DNA"/>
</dbReference>
<protein>
    <submittedName>
        <fullName evidence="2">Uncharacterized protein</fullName>
    </submittedName>
</protein>
<sequence>MKKDLARRNQSKYCSFYREVGHLTFECNDMKNEIEDLIWHGYLKEYNKENKKGRGNHRRDDHGDHRDDRREDRRRGDQDKSTDRGDQNEEHAGVIRTITGGLYIGGNTRRSQKQYAREAKENFHHSLMSLQERQQKNDTLVIEAVIGNHTVHHILVDKGSYVNILYHDAFTKMRLKHETCPFTASTTSSFLVIKGKYPYNVVIRRLTLRASKAVTSIYHQVMKFPTAKGTRQDGANKAARCRS</sequence>
<name>A0AA88DLQ4_FICCA</name>
<evidence type="ECO:0000313" key="2">
    <source>
        <dbReference type="EMBL" id="GMN57654.1"/>
    </source>
</evidence>
<feature type="region of interest" description="Disordered" evidence="1">
    <location>
        <begin position="50"/>
        <end position="92"/>
    </location>
</feature>
<accession>A0AA88DLQ4</accession>
<dbReference type="AlphaFoldDB" id="A0AA88DLQ4"/>
<proteinExistence type="predicted"/>